<accession>A0A1M5TKC9</accession>
<dbReference type="InterPro" id="IPR019896">
    <property type="entry name" value="Polysacch_pyruvyl_Trfase_CsaB"/>
</dbReference>
<dbReference type="OrthoDB" id="3199616at2"/>
<evidence type="ECO:0000256" key="1">
    <source>
        <dbReference type="SAM" id="Phobius"/>
    </source>
</evidence>
<dbReference type="PANTHER" id="PTHR36836:SF1">
    <property type="entry name" value="COLANIC ACID BIOSYNTHESIS PROTEIN WCAK"/>
    <property type="match status" value="1"/>
</dbReference>
<dbReference type="GO" id="GO:0016740">
    <property type="term" value="F:transferase activity"/>
    <property type="evidence" value="ECO:0007669"/>
    <property type="project" value="UniProtKB-KW"/>
</dbReference>
<dbReference type="AlphaFoldDB" id="A0A1M5TKC9"/>
<keyword evidence="1" id="KW-1133">Transmembrane helix</keyword>
<dbReference type="Pfam" id="PF04230">
    <property type="entry name" value="PS_pyruv_trans"/>
    <property type="match status" value="1"/>
</dbReference>
<name>A0A1M5TKC9_9FIRM</name>
<dbReference type="Gene3D" id="3.40.50.2000">
    <property type="entry name" value="Glycogen Phosphorylase B"/>
    <property type="match status" value="1"/>
</dbReference>
<sequence length="366" mass="41922">MKKRRRVLISGYYGFNNSGDDAILKAIVKDFKRSSKDIDIVVLSNNPSSTQKTYDVKAINRFNIIDILLEMRNINMLVSGGGSLLQDVTSTRSIIYYLFIIFLAKLFGKPVMIYANGIGPINKRLNRFLTKIILNKVDMITLRDSNSKETLKNIGVNIDNIFVTADPVFTLEASNEKRVKEIFIKEGIPQCKPLIGLAVREWKNSEKLKETLAKTLDFLSNNYGMKFLLIPMHYPEDLKISQEIKENTNADCYILKNSYNVEDIMGIIKYLDMIIAMRLHSLIYAATQAVPMVGLIYDPKVEGFLDMLNVDARCYVDSIEMVDLCTQIEKVWRKKSEYNKLLMQAKNILERKAKDNISMALELLKK</sequence>
<keyword evidence="4" id="KW-1185">Reference proteome</keyword>
<dbReference type="NCBIfam" id="TIGR03609">
    <property type="entry name" value="S_layer_CsaB"/>
    <property type="match status" value="1"/>
</dbReference>
<evidence type="ECO:0000313" key="4">
    <source>
        <dbReference type="Proteomes" id="UP000183967"/>
    </source>
</evidence>
<evidence type="ECO:0000313" key="3">
    <source>
        <dbReference type="EMBL" id="SHH51138.1"/>
    </source>
</evidence>
<keyword evidence="1" id="KW-0472">Membrane</keyword>
<dbReference type="Proteomes" id="UP000183967">
    <property type="component" value="Unassembled WGS sequence"/>
</dbReference>
<organism evidence="3 4">
    <name type="scientific">Caloranaerobacter azorensis DSM 13643</name>
    <dbReference type="NCBI Taxonomy" id="1121264"/>
    <lineage>
        <taxon>Bacteria</taxon>
        <taxon>Bacillati</taxon>
        <taxon>Bacillota</taxon>
        <taxon>Tissierellia</taxon>
        <taxon>Tissierellales</taxon>
        <taxon>Thermohalobacteraceae</taxon>
        <taxon>Caloranaerobacter</taxon>
    </lineage>
</organism>
<dbReference type="SUPFAM" id="SSF53756">
    <property type="entry name" value="UDP-Glycosyltransferase/glycogen phosphorylase"/>
    <property type="match status" value="1"/>
</dbReference>
<feature type="domain" description="Polysaccharide pyruvyl transferase" evidence="2">
    <location>
        <begin position="17"/>
        <end position="299"/>
    </location>
</feature>
<feature type="transmembrane region" description="Helical" evidence="1">
    <location>
        <begin position="94"/>
        <end position="115"/>
    </location>
</feature>
<reference evidence="4" key="1">
    <citation type="submission" date="2016-11" db="EMBL/GenBank/DDBJ databases">
        <authorList>
            <person name="Varghese N."/>
            <person name="Submissions S."/>
        </authorList>
    </citation>
    <scope>NUCLEOTIDE SEQUENCE [LARGE SCALE GENOMIC DNA]</scope>
    <source>
        <strain evidence="4">DSM 13643</strain>
    </source>
</reference>
<dbReference type="RefSeq" id="WP_073196018.1">
    <property type="nucleotide sequence ID" value="NZ_FQXO01000022.1"/>
</dbReference>
<proteinExistence type="predicted"/>
<keyword evidence="3" id="KW-0808">Transferase</keyword>
<gene>
    <name evidence="3" type="ORF">SAMN02745135_01035</name>
</gene>
<dbReference type="PANTHER" id="PTHR36836">
    <property type="entry name" value="COLANIC ACID BIOSYNTHESIS PROTEIN WCAK"/>
    <property type="match status" value="1"/>
</dbReference>
<keyword evidence="1" id="KW-0812">Transmembrane</keyword>
<evidence type="ECO:0000259" key="2">
    <source>
        <dbReference type="Pfam" id="PF04230"/>
    </source>
</evidence>
<protein>
    <submittedName>
        <fullName evidence="3">Polysaccharide pyruvyl transferase CsaB</fullName>
    </submittedName>
</protein>
<dbReference type="InterPro" id="IPR007345">
    <property type="entry name" value="Polysacch_pyruvyl_Trfase"/>
</dbReference>
<dbReference type="EMBL" id="FQXO01000022">
    <property type="protein sequence ID" value="SHH51138.1"/>
    <property type="molecule type" value="Genomic_DNA"/>
</dbReference>